<evidence type="ECO:0000313" key="8">
    <source>
        <dbReference type="EMBL" id="ABZ96612.1"/>
    </source>
</evidence>
<dbReference type="CDD" id="cd07560">
    <property type="entry name" value="Peptidase_S41_CPP"/>
    <property type="match status" value="1"/>
</dbReference>
<dbReference type="PANTHER" id="PTHR32060">
    <property type="entry name" value="TAIL-SPECIFIC PROTEASE"/>
    <property type="match status" value="1"/>
</dbReference>
<reference evidence="8 9" key="1">
    <citation type="journal article" date="2008" name="PLoS ONE">
        <title>Genome sequence of the saprophyte Leptospira biflexa provides insights into the evolution of Leptospira and the pathogenesis of leptospirosis.</title>
        <authorList>
            <person name="Picardeau M."/>
            <person name="Bulach D.M."/>
            <person name="Bouchier C."/>
            <person name="Zuerner R.L."/>
            <person name="Zidane N."/>
            <person name="Wilson P.J."/>
            <person name="Creno S."/>
            <person name="Kuczek E.S."/>
            <person name="Bommezzadri S."/>
            <person name="Davis J.C."/>
            <person name="McGrath A."/>
            <person name="Johnson M.J."/>
            <person name="Boursaux-Eude C."/>
            <person name="Seemann T."/>
            <person name="Rouy Z."/>
            <person name="Coppel R.L."/>
            <person name="Rood J.I."/>
            <person name="Lajus A."/>
            <person name="Davies J.K."/>
            <person name="Medigue C."/>
            <person name="Adler B."/>
        </authorList>
    </citation>
    <scope>NUCLEOTIDE SEQUENCE [LARGE SCALE GENOMIC DNA]</scope>
    <source>
        <strain evidence="9">Patoc 1 / ATCC 23582 / Paris</strain>
    </source>
</reference>
<dbReference type="SUPFAM" id="SSF52096">
    <property type="entry name" value="ClpP/crotonase"/>
    <property type="match status" value="1"/>
</dbReference>
<dbReference type="HOGENOM" id="CLU_017295_1_2_12"/>
<dbReference type="BioCyc" id="LBIF456481:LEPBI_RS02320-MONOMER"/>
<dbReference type="PROSITE" id="PS50106">
    <property type="entry name" value="PDZ"/>
    <property type="match status" value="1"/>
</dbReference>
<evidence type="ECO:0000313" key="9">
    <source>
        <dbReference type="Proteomes" id="UP000001847"/>
    </source>
</evidence>
<dbReference type="OrthoDB" id="9812068at2"/>
<dbReference type="EC" id="3.4.21.-" evidence="8"/>
<keyword evidence="9" id="KW-1185">Reference proteome</keyword>
<keyword evidence="3 5" id="KW-0378">Hydrolase</keyword>
<dbReference type="Gene3D" id="3.90.226.10">
    <property type="entry name" value="2-enoyl-CoA Hydratase, Chain A, domain 1"/>
    <property type="match status" value="1"/>
</dbReference>
<evidence type="ECO:0000256" key="6">
    <source>
        <dbReference type="SAM" id="SignalP"/>
    </source>
</evidence>
<dbReference type="InterPro" id="IPR001478">
    <property type="entry name" value="PDZ"/>
</dbReference>
<dbReference type="InterPro" id="IPR029045">
    <property type="entry name" value="ClpP/crotonase-like_dom_sf"/>
</dbReference>
<dbReference type="PROSITE" id="PS51257">
    <property type="entry name" value="PROKAR_LIPOPROTEIN"/>
    <property type="match status" value="1"/>
</dbReference>
<feature type="signal peptide" evidence="6">
    <location>
        <begin position="1"/>
        <end position="17"/>
    </location>
</feature>
<gene>
    <name evidence="8" type="ordered locus">LEPBI_I0474</name>
</gene>
<dbReference type="SUPFAM" id="SSF50156">
    <property type="entry name" value="PDZ domain-like"/>
    <property type="match status" value="1"/>
</dbReference>
<proteinExistence type="inferred from homology"/>
<dbReference type="FunFam" id="2.30.42.10:FF:000063">
    <property type="entry name" value="Peptidase, S41 family"/>
    <property type="match status" value="1"/>
</dbReference>
<dbReference type="RefSeq" id="WP_012387499.1">
    <property type="nucleotide sequence ID" value="NC_010602.1"/>
</dbReference>
<dbReference type="Pfam" id="PF03572">
    <property type="entry name" value="Peptidase_S41"/>
    <property type="match status" value="1"/>
</dbReference>
<organism evidence="8 9">
    <name type="scientific">Leptospira biflexa serovar Patoc (strain Patoc 1 / ATCC 23582 / Paris)</name>
    <dbReference type="NCBI Taxonomy" id="456481"/>
    <lineage>
        <taxon>Bacteria</taxon>
        <taxon>Pseudomonadati</taxon>
        <taxon>Spirochaetota</taxon>
        <taxon>Spirochaetia</taxon>
        <taxon>Leptospirales</taxon>
        <taxon>Leptospiraceae</taxon>
        <taxon>Leptospira</taxon>
    </lineage>
</organism>
<dbReference type="InterPro" id="IPR005151">
    <property type="entry name" value="Tail-specific_protease"/>
</dbReference>
<evidence type="ECO:0000256" key="4">
    <source>
        <dbReference type="ARBA" id="ARBA00022825"/>
    </source>
</evidence>
<sequence>MKRFVYLLSFFTLLSFALPVGFISCEPEAKKAQNRETNFTYVDFETVIRTVDKLYIDKHINVNRAYTDAASFAFLSLPHPLYIYPESYFKEREKYDDKEDLWPGTTFKISPSDKFVVFDPDYAQVEKIQKEKRKKNENRKLSDAELKKLIEKEKLKKSVISARWEEINFSRKDFDRVVTYIQDNLEKYKTPVLKGLVELDGELPDDEEEDKKEFRMEQVFVAAANGYLNSLDPHSNVFLEEVWEESMSKISDGSFEGIGAILSGGGSREVIVENPLEGSPALKAGIRSGDNIVAVDGKLIKNLSLDKVVKKIKGPKATKVVLTISRKGNTGKIDIEVIRDKITIKNVTYHLVKENPQVAYIKLTGFVKPGNGEPPIDTQIADALAEMERTAKENGKPLKAVILDLRGNSGGYLDLAVDIADMFIEKGIIVSTRTPGRSDEEKPAKIKDITKLPLAILMNSKSASASEIVASAIQHHGRGILLGERTFGKATVQTLKKLDNNPNYLLKITNARYYSPSGKTIQVVGVSPDIEVSEEADGTFPFRYREEDMWNHLPLIPHEGVVKSRFNINAIKDYAKKNGKADTYLKEHSNDAIKPDYMLIRSLDYIEGMINTKS</sequence>
<dbReference type="Pfam" id="PF00595">
    <property type="entry name" value="PDZ"/>
    <property type="match status" value="1"/>
</dbReference>
<comment type="similarity">
    <text evidence="1 5">Belongs to the peptidase S41A family.</text>
</comment>
<feature type="chain" id="PRO_5002754856" evidence="6">
    <location>
        <begin position="18"/>
        <end position="614"/>
    </location>
</feature>
<dbReference type="Gene3D" id="2.30.42.10">
    <property type="match status" value="1"/>
</dbReference>
<dbReference type="CDD" id="cd06782">
    <property type="entry name" value="cpPDZ_CPP-like"/>
    <property type="match status" value="1"/>
</dbReference>
<dbReference type="Proteomes" id="UP000001847">
    <property type="component" value="Chromosome I"/>
</dbReference>
<dbReference type="NCBIfam" id="TIGR00225">
    <property type="entry name" value="prc"/>
    <property type="match status" value="1"/>
</dbReference>
<name>B0SJ44_LEPBP</name>
<dbReference type="GO" id="GO:0006508">
    <property type="term" value="P:proteolysis"/>
    <property type="evidence" value="ECO:0007669"/>
    <property type="project" value="UniProtKB-KW"/>
</dbReference>
<dbReference type="InterPro" id="IPR036034">
    <property type="entry name" value="PDZ_sf"/>
</dbReference>
<dbReference type="AlphaFoldDB" id="B0SJ44"/>
<keyword evidence="6" id="KW-0732">Signal</keyword>
<protein>
    <submittedName>
        <fullName evidence="8">Putative peptidase, S41 family putative signal peptide</fullName>
        <ecNumber evidence="8">3.4.21.-</ecNumber>
    </submittedName>
</protein>
<dbReference type="Gene3D" id="3.30.750.44">
    <property type="match status" value="1"/>
</dbReference>
<dbReference type="EMBL" id="CP000786">
    <property type="protein sequence ID" value="ABZ96612.1"/>
    <property type="molecule type" value="Genomic_DNA"/>
</dbReference>
<evidence type="ECO:0000256" key="5">
    <source>
        <dbReference type="RuleBase" id="RU004404"/>
    </source>
</evidence>
<dbReference type="GO" id="GO:0030288">
    <property type="term" value="C:outer membrane-bounded periplasmic space"/>
    <property type="evidence" value="ECO:0007669"/>
    <property type="project" value="TreeGrafter"/>
</dbReference>
<accession>B0SJ44</accession>
<evidence type="ECO:0000259" key="7">
    <source>
        <dbReference type="PROSITE" id="PS50106"/>
    </source>
</evidence>
<keyword evidence="2 5" id="KW-0645">Protease</keyword>
<evidence type="ECO:0000256" key="1">
    <source>
        <dbReference type="ARBA" id="ARBA00009179"/>
    </source>
</evidence>
<keyword evidence="4 5" id="KW-0720">Serine protease</keyword>
<dbReference type="SMART" id="SM00245">
    <property type="entry name" value="TSPc"/>
    <property type="match status" value="1"/>
</dbReference>
<dbReference type="GO" id="GO:0008236">
    <property type="term" value="F:serine-type peptidase activity"/>
    <property type="evidence" value="ECO:0007669"/>
    <property type="project" value="UniProtKB-KW"/>
</dbReference>
<dbReference type="GO" id="GO:0004175">
    <property type="term" value="F:endopeptidase activity"/>
    <property type="evidence" value="ECO:0007669"/>
    <property type="project" value="TreeGrafter"/>
</dbReference>
<dbReference type="GO" id="GO:0007165">
    <property type="term" value="P:signal transduction"/>
    <property type="evidence" value="ECO:0007669"/>
    <property type="project" value="TreeGrafter"/>
</dbReference>
<dbReference type="STRING" id="456481.LEPBI_I0474"/>
<dbReference type="PANTHER" id="PTHR32060:SF30">
    <property type="entry name" value="CARBOXY-TERMINAL PROCESSING PROTEASE CTPA"/>
    <property type="match status" value="1"/>
</dbReference>
<feature type="domain" description="PDZ" evidence="7">
    <location>
        <begin position="244"/>
        <end position="313"/>
    </location>
</feature>
<dbReference type="KEGG" id="lbi:LEPBI_I0474"/>
<evidence type="ECO:0000256" key="3">
    <source>
        <dbReference type="ARBA" id="ARBA00022801"/>
    </source>
</evidence>
<dbReference type="SMART" id="SM00228">
    <property type="entry name" value="PDZ"/>
    <property type="match status" value="1"/>
</dbReference>
<dbReference type="InterPro" id="IPR004447">
    <property type="entry name" value="Peptidase_S41A"/>
</dbReference>
<evidence type="ECO:0000256" key="2">
    <source>
        <dbReference type="ARBA" id="ARBA00022670"/>
    </source>
</evidence>